<feature type="modified residue" description="4-aspartylphosphate" evidence="1">
    <location>
        <position position="67"/>
    </location>
</feature>
<dbReference type="PANTHER" id="PTHR43228:SF17">
    <property type="entry name" value="HISTIDINE KINASE RESPONSE REGULATOR AND TRANSCRIPTION FACTOR RR-A-TYPE FAMILY-RELATED"/>
    <property type="match status" value="1"/>
</dbReference>
<comment type="caution">
    <text evidence="3">The sequence shown here is derived from an EMBL/GenBank/DDBJ whole genome shotgun (WGS) entry which is preliminary data.</text>
</comment>
<evidence type="ECO:0000259" key="2">
    <source>
        <dbReference type="PROSITE" id="PS50110"/>
    </source>
</evidence>
<dbReference type="SUPFAM" id="SSF52172">
    <property type="entry name" value="CheY-like"/>
    <property type="match status" value="1"/>
</dbReference>
<dbReference type="SMART" id="SM00448">
    <property type="entry name" value="REC"/>
    <property type="match status" value="1"/>
</dbReference>
<sequence length="135" mass="15481">MPIRKRLLKDTFIIDNALVVDNVTSARLMEQARLMSLGIHSMGVNNVVDAIEILEDDIHYFSLIVVDHDLPIMNGPQFVRQIRQMGVHRKILGVCTNYNIDKWFMFREAGANACIGKPFNDAILRETIEELRNDL</sequence>
<dbReference type="GO" id="GO:0000160">
    <property type="term" value="P:phosphorelay signal transduction system"/>
    <property type="evidence" value="ECO:0007669"/>
    <property type="project" value="InterPro"/>
</dbReference>
<keyword evidence="4" id="KW-1185">Reference proteome</keyword>
<dbReference type="Proteomes" id="UP001372338">
    <property type="component" value="Unassembled WGS sequence"/>
</dbReference>
<reference evidence="3 4" key="1">
    <citation type="submission" date="2024-01" db="EMBL/GenBank/DDBJ databases">
        <title>The genomes of 5 underutilized Papilionoideae crops provide insights into root nodulation and disease resistanc.</title>
        <authorList>
            <person name="Yuan L."/>
        </authorList>
    </citation>
    <scope>NUCLEOTIDE SEQUENCE [LARGE SCALE GENOMIC DNA]</scope>
    <source>
        <strain evidence="3">ZHUSHIDOU_FW_LH</strain>
        <tissue evidence="3">Leaf</tissue>
    </source>
</reference>
<accession>A0AAN9I501</accession>
<gene>
    <name evidence="3" type="ORF">RIF29_18869</name>
</gene>
<feature type="domain" description="Response regulatory" evidence="2">
    <location>
        <begin position="16"/>
        <end position="132"/>
    </location>
</feature>
<dbReference type="PROSITE" id="PS50110">
    <property type="entry name" value="RESPONSE_REGULATORY"/>
    <property type="match status" value="1"/>
</dbReference>
<dbReference type="AlphaFoldDB" id="A0AAN9I501"/>
<dbReference type="InterPro" id="IPR001789">
    <property type="entry name" value="Sig_transdc_resp-reg_receiver"/>
</dbReference>
<dbReference type="PANTHER" id="PTHR43228">
    <property type="entry name" value="TWO-COMPONENT RESPONSE REGULATOR"/>
    <property type="match status" value="1"/>
</dbReference>
<proteinExistence type="predicted"/>
<dbReference type="InterPro" id="IPR011006">
    <property type="entry name" value="CheY-like_superfamily"/>
</dbReference>
<evidence type="ECO:0000313" key="4">
    <source>
        <dbReference type="Proteomes" id="UP001372338"/>
    </source>
</evidence>
<organism evidence="3 4">
    <name type="scientific">Crotalaria pallida</name>
    <name type="common">Smooth rattlebox</name>
    <name type="synonym">Crotalaria striata</name>
    <dbReference type="NCBI Taxonomy" id="3830"/>
    <lineage>
        <taxon>Eukaryota</taxon>
        <taxon>Viridiplantae</taxon>
        <taxon>Streptophyta</taxon>
        <taxon>Embryophyta</taxon>
        <taxon>Tracheophyta</taxon>
        <taxon>Spermatophyta</taxon>
        <taxon>Magnoliopsida</taxon>
        <taxon>eudicotyledons</taxon>
        <taxon>Gunneridae</taxon>
        <taxon>Pentapetalae</taxon>
        <taxon>rosids</taxon>
        <taxon>fabids</taxon>
        <taxon>Fabales</taxon>
        <taxon>Fabaceae</taxon>
        <taxon>Papilionoideae</taxon>
        <taxon>50 kb inversion clade</taxon>
        <taxon>genistoids sensu lato</taxon>
        <taxon>core genistoids</taxon>
        <taxon>Crotalarieae</taxon>
        <taxon>Crotalaria</taxon>
    </lineage>
</organism>
<dbReference type="InterPro" id="IPR052048">
    <property type="entry name" value="ST_Response_Regulator"/>
</dbReference>
<evidence type="ECO:0000256" key="1">
    <source>
        <dbReference type="PROSITE-ProRule" id="PRU00169"/>
    </source>
</evidence>
<dbReference type="Gene3D" id="3.40.50.2300">
    <property type="match status" value="1"/>
</dbReference>
<keyword evidence="1" id="KW-0597">Phosphoprotein</keyword>
<evidence type="ECO:0000313" key="3">
    <source>
        <dbReference type="EMBL" id="KAK7266227.1"/>
    </source>
</evidence>
<dbReference type="EMBL" id="JAYWIO010000004">
    <property type="protein sequence ID" value="KAK7266227.1"/>
    <property type="molecule type" value="Genomic_DNA"/>
</dbReference>
<name>A0AAN9I501_CROPI</name>
<dbReference type="Pfam" id="PF00072">
    <property type="entry name" value="Response_reg"/>
    <property type="match status" value="1"/>
</dbReference>
<protein>
    <recommendedName>
        <fullName evidence="2">Response regulatory domain-containing protein</fullName>
    </recommendedName>
</protein>